<dbReference type="GeneTree" id="ENSGT00940000174941"/>
<accession>A0A3B4VC72</accession>
<keyword evidence="1" id="KW-0812">Transmembrane</keyword>
<keyword evidence="1" id="KW-1133">Transmembrane helix</keyword>
<name>A0A3B4VC72_SERDU</name>
<reference evidence="2" key="2">
    <citation type="submission" date="2025-09" db="UniProtKB">
        <authorList>
            <consortium name="Ensembl"/>
        </authorList>
    </citation>
    <scope>IDENTIFICATION</scope>
</reference>
<evidence type="ECO:0000256" key="1">
    <source>
        <dbReference type="SAM" id="Phobius"/>
    </source>
</evidence>
<keyword evidence="1" id="KW-0472">Membrane</keyword>
<organism evidence="2 3">
    <name type="scientific">Seriola dumerili</name>
    <name type="common">Greater amberjack</name>
    <name type="synonym">Caranx dumerili</name>
    <dbReference type="NCBI Taxonomy" id="41447"/>
    <lineage>
        <taxon>Eukaryota</taxon>
        <taxon>Metazoa</taxon>
        <taxon>Chordata</taxon>
        <taxon>Craniata</taxon>
        <taxon>Vertebrata</taxon>
        <taxon>Euteleostomi</taxon>
        <taxon>Actinopterygii</taxon>
        <taxon>Neopterygii</taxon>
        <taxon>Teleostei</taxon>
        <taxon>Neoteleostei</taxon>
        <taxon>Acanthomorphata</taxon>
        <taxon>Carangaria</taxon>
        <taxon>Carangiformes</taxon>
        <taxon>Carangidae</taxon>
        <taxon>Seriola</taxon>
    </lineage>
</organism>
<evidence type="ECO:0000313" key="3">
    <source>
        <dbReference type="Proteomes" id="UP000261420"/>
    </source>
</evidence>
<protein>
    <submittedName>
        <fullName evidence="2">Uncharacterized protein</fullName>
    </submittedName>
</protein>
<reference evidence="2" key="1">
    <citation type="submission" date="2025-08" db="UniProtKB">
        <authorList>
            <consortium name="Ensembl"/>
        </authorList>
    </citation>
    <scope>IDENTIFICATION</scope>
</reference>
<dbReference type="Ensembl" id="ENSSDUT00000028907.1">
    <property type="protein sequence ID" value="ENSSDUP00000028416.1"/>
    <property type="gene ID" value="ENSSDUG00000020502.1"/>
</dbReference>
<proteinExistence type="predicted"/>
<feature type="transmembrane region" description="Helical" evidence="1">
    <location>
        <begin position="78"/>
        <end position="98"/>
    </location>
</feature>
<evidence type="ECO:0000313" key="2">
    <source>
        <dbReference type="Ensembl" id="ENSSDUP00000028416.1"/>
    </source>
</evidence>
<dbReference type="AlphaFoldDB" id="A0A3B4VC72"/>
<keyword evidence="3" id="KW-1185">Reference proteome</keyword>
<sequence length="133" mass="14235">VTFTSKSCHHFGVYLDEVEATVVGDEGGDLLAVLDELDSHTFPDGRVGLLSLNTPYSHFLKHDALGVRGSSKGVSLKGSAQMGLLVLFIMPFLLTAVITELPGCTQTTWAGLSPPCLSLSLYDWMHLESVKGA</sequence>
<dbReference type="Proteomes" id="UP000261420">
    <property type="component" value="Unplaced"/>
</dbReference>